<evidence type="ECO:0000313" key="3">
    <source>
        <dbReference type="Proteomes" id="UP000035760"/>
    </source>
</evidence>
<protein>
    <recommendedName>
        <fullName evidence="4">5-bromo-4-chloroindolyl phosphate hydrolysis protein</fullName>
    </recommendedName>
</protein>
<organism evidence="2 3">
    <name type="scientific">Candidatus Competibacter denitrificans Run_A_D11</name>
    <dbReference type="NCBI Taxonomy" id="1400863"/>
    <lineage>
        <taxon>Bacteria</taxon>
        <taxon>Pseudomonadati</taxon>
        <taxon>Pseudomonadota</taxon>
        <taxon>Gammaproteobacteria</taxon>
        <taxon>Candidatus Competibacteraceae</taxon>
        <taxon>Candidatus Competibacter</taxon>
    </lineage>
</organism>
<reference evidence="2" key="1">
    <citation type="submission" date="2013-07" db="EMBL/GenBank/DDBJ databases">
        <authorList>
            <person name="McIlroy S."/>
        </authorList>
    </citation>
    <scope>NUCLEOTIDE SEQUENCE [LARGE SCALE GENOMIC DNA]</scope>
    <source>
        <strain evidence="2">Run_A_D11</strain>
    </source>
</reference>
<feature type="transmembrane region" description="Helical" evidence="1">
    <location>
        <begin position="6"/>
        <end position="24"/>
    </location>
</feature>
<evidence type="ECO:0000313" key="2">
    <source>
        <dbReference type="EMBL" id="CDI02927.1"/>
    </source>
</evidence>
<dbReference type="RefSeq" id="WP_048673483.1">
    <property type="nucleotide sequence ID" value="NZ_CBTJ020000043.1"/>
</dbReference>
<evidence type="ECO:0000256" key="1">
    <source>
        <dbReference type="SAM" id="Phobius"/>
    </source>
</evidence>
<proteinExistence type="predicted"/>
<dbReference type="EMBL" id="CBTJ020000043">
    <property type="protein sequence ID" value="CDI02927.1"/>
    <property type="molecule type" value="Genomic_DNA"/>
</dbReference>
<accession>W6M597</accession>
<keyword evidence="1" id="KW-0812">Transmembrane</keyword>
<dbReference type="AlphaFoldDB" id="W6M597"/>
<feature type="transmembrane region" description="Helical" evidence="1">
    <location>
        <begin position="133"/>
        <end position="152"/>
    </location>
</feature>
<feature type="transmembrane region" description="Helical" evidence="1">
    <location>
        <begin position="108"/>
        <end position="127"/>
    </location>
</feature>
<keyword evidence="1" id="KW-0472">Membrane</keyword>
<keyword evidence="1" id="KW-1133">Transmembrane helix</keyword>
<gene>
    <name evidence="2" type="ORF">BN873_360021</name>
</gene>
<evidence type="ECO:0008006" key="4">
    <source>
        <dbReference type="Google" id="ProtNLM"/>
    </source>
</evidence>
<dbReference type="OrthoDB" id="6195606at2"/>
<sequence length="305" mass="34007">MGRLFLMTSLGLLVLVALVLLIKRRFSLMAERYQGAPARFPTTKGLMLFVLPLPVLFAAIGALGRGNLSNLFDNAVCYGLFLWGALLLRRGLRTEADYTRRQVAKAPWPLKTLGSGVIALATALTAWSSAQYSLPIAVVFGGLALLGCYLSYGFDPRGAKRFTDRDGVDTTDRVIEALTQAEDSIAAIERATRDIRNAEFNSRLRRIVAQARQILAMLEEDPRDLRRARKFLNVYLDGAKQVTEGYAKTHGRVTAPELEDNFRRVLTTIEEVFTEQQQKLLETDVTDLDVQIEVLSTQLKREGVI</sequence>
<reference evidence="2" key="2">
    <citation type="submission" date="2014-03" db="EMBL/GenBank/DDBJ databases">
        <title>Candidatus Competibacter-lineage genomes retrieved from metagenomes reveal functional metabolic diversity.</title>
        <authorList>
            <person name="McIlroy S.J."/>
            <person name="Albertsen M."/>
            <person name="Andresen E.K."/>
            <person name="Saunders A.M."/>
            <person name="Kristiansen R."/>
            <person name="Stokholm-Bjerregaard M."/>
            <person name="Nielsen K.L."/>
            <person name="Nielsen P.H."/>
        </authorList>
    </citation>
    <scope>NUCLEOTIDE SEQUENCE</scope>
    <source>
        <strain evidence="2">Run_A_D11</strain>
    </source>
</reference>
<name>W6M597_9GAMM</name>
<dbReference type="Pfam" id="PF10112">
    <property type="entry name" value="Halogen_Hydrol"/>
    <property type="match status" value="1"/>
</dbReference>
<dbReference type="Proteomes" id="UP000035760">
    <property type="component" value="Unassembled WGS sequence"/>
</dbReference>
<feature type="transmembrane region" description="Helical" evidence="1">
    <location>
        <begin position="71"/>
        <end position="88"/>
    </location>
</feature>
<keyword evidence="3" id="KW-1185">Reference proteome</keyword>
<dbReference type="InterPro" id="IPR018770">
    <property type="entry name" value="ChloroindolylP_hydrolase"/>
</dbReference>
<comment type="caution">
    <text evidence="2">The sequence shown here is derived from an EMBL/GenBank/DDBJ whole genome shotgun (WGS) entry which is preliminary data.</text>
</comment>
<feature type="transmembrane region" description="Helical" evidence="1">
    <location>
        <begin position="45"/>
        <end position="65"/>
    </location>
</feature>
<dbReference type="STRING" id="1400863.BN873_360021"/>